<comment type="caution">
    <text evidence="1">The sequence shown here is derived from an EMBL/GenBank/DDBJ whole genome shotgun (WGS) entry which is preliminary data.</text>
</comment>
<accession>A0ACB9YXM6</accession>
<dbReference type="EMBL" id="MU393490">
    <property type="protein sequence ID" value="KAI4864189.1"/>
    <property type="molecule type" value="Genomic_DNA"/>
</dbReference>
<proteinExistence type="predicted"/>
<gene>
    <name evidence="1" type="ORF">F4820DRAFT_459009</name>
</gene>
<name>A0ACB9YXM6_9PEZI</name>
<evidence type="ECO:0000313" key="2">
    <source>
        <dbReference type="Proteomes" id="UP001497700"/>
    </source>
</evidence>
<dbReference type="Proteomes" id="UP001497700">
    <property type="component" value="Unassembled WGS sequence"/>
</dbReference>
<protein>
    <submittedName>
        <fullName evidence="1">Uncharacterized protein</fullName>
    </submittedName>
</protein>
<keyword evidence="2" id="KW-1185">Reference proteome</keyword>
<organism evidence="1 2">
    <name type="scientific">Hypoxylon rubiginosum</name>
    <dbReference type="NCBI Taxonomy" id="110542"/>
    <lineage>
        <taxon>Eukaryota</taxon>
        <taxon>Fungi</taxon>
        <taxon>Dikarya</taxon>
        <taxon>Ascomycota</taxon>
        <taxon>Pezizomycotina</taxon>
        <taxon>Sordariomycetes</taxon>
        <taxon>Xylariomycetidae</taxon>
        <taxon>Xylariales</taxon>
        <taxon>Hypoxylaceae</taxon>
        <taxon>Hypoxylon</taxon>
    </lineage>
</organism>
<sequence length="875" mass="94547">MAEAQQEQPQAHQPQPEPVFAAAEEPAHALPHQSLAKSSPSSQATPEQEKSQGAQGQVWLAAQATTSDANGFDHAHARARTPSLQSPNNATTVVPIAHAQKQEQDQNQDRDQDQDQDQGREREQAQAQAQAQQQGNGRQSPQPFSNHTTVAVAVAAAAAAAATNSISTPTTALPVTIPATTTVAANPATLPTATAATNGVSSDQQHQPQREGTAPPEAMSNNPSHPHPHHTPGPPRQPTNYPNPTAYTTAGMTSAHYGYPNPGGHGPDAYRTGASVPNNAMALPSMRTFDPAQQQAQQQQHMAMAMPVNPVPSVPSMSAQQHMTYFGQQPVPMAANNPYALPADALRPQYALPPSGPVLGGRHKKLRGQLLNHSIRFLQCDEQHPICKNCQKSKRECLGYDPIFKNQQQQHPTNIRPAPNNPSASASASVSSTRPPTSVATPAAAPASASASGTHTHTHTHTNIHTQTPYATLPPVIPNTTTSSSTSPFTGNLTATGTAASAVKNEPLEYPPAIDPSLDNVLTSSMSTSHFPAIKPFTPSHADHTPYPLYTPHLRGGGPSFVPLSSSVSHPTPSSYHQRTPAYTTFSARKMKVHELVSLSGAVPPALDSPLTSEKLAEVRDLYDQVYAPGLEKFFETEWYIKPQGVSALISNAAINEMLAGFLQSMARTDANDVTGMQYSANLEFRVVWDLASLVYTSEYKANVGEQLPPPDDGSEARNRVAVFEALLSGEHLDQNPLHPPPASADLRLHRIREYKFWYSLAEFLRLRDHPNLDIPRQREYILGQMRELLDGRENRDVLYSLAIIRALAPNFPPDFESTLPPHLDESDPKNKLAVARKFIQDESQVTGGTTNVVRRFSELAVRAFIAPGSNIIRR</sequence>
<evidence type="ECO:0000313" key="1">
    <source>
        <dbReference type="EMBL" id="KAI4864189.1"/>
    </source>
</evidence>
<reference evidence="1 2" key="1">
    <citation type="journal article" date="2022" name="New Phytol.">
        <title>Ecological generalism drives hyperdiversity of secondary metabolite gene clusters in xylarialean endophytes.</title>
        <authorList>
            <person name="Franco M.E.E."/>
            <person name="Wisecaver J.H."/>
            <person name="Arnold A.E."/>
            <person name="Ju Y.M."/>
            <person name="Slot J.C."/>
            <person name="Ahrendt S."/>
            <person name="Moore L.P."/>
            <person name="Eastman K.E."/>
            <person name="Scott K."/>
            <person name="Konkel Z."/>
            <person name="Mondo S.J."/>
            <person name="Kuo A."/>
            <person name="Hayes R.D."/>
            <person name="Haridas S."/>
            <person name="Andreopoulos B."/>
            <person name="Riley R."/>
            <person name="LaButti K."/>
            <person name="Pangilinan J."/>
            <person name="Lipzen A."/>
            <person name="Amirebrahimi M."/>
            <person name="Yan J."/>
            <person name="Adam C."/>
            <person name="Keymanesh K."/>
            <person name="Ng V."/>
            <person name="Louie K."/>
            <person name="Northen T."/>
            <person name="Drula E."/>
            <person name="Henrissat B."/>
            <person name="Hsieh H.M."/>
            <person name="Youens-Clark K."/>
            <person name="Lutzoni F."/>
            <person name="Miadlikowska J."/>
            <person name="Eastwood D.C."/>
            <person name="Hamelin R.C."/>
            <person name="Grigoriev I.V."/>
            <person name="U'Ren J.M."/>
        </authorList>
    </citation>
    <scope>NUCLEOTIDE SEQUENCE [LARGE SCALE GENOMIC DNA]</scope>
    <source>
        <strain evidence="1 2">CBS 119005</strain>
    </source>
</reference>